<reference evidence="2" key="1">
    <citation type="submission" date="2022-11" db="UniProtKB">
        <authorList>
            <consortium name="WormBaseParasite"/>
        </authorList>
    </citation>
    <scope>IDENTIFICATION</scope>
</reference>
<proteinExistence type="predicted"/>
<organism evidence="1 2">
    <name type="scientific">Romanomermis culicivorax</name>
    <name type="common">Nematode worm</name>
    <dbReference type="NCBI Taxonomy" id="13658"/>
    <lineage>
        <taxon>Eukaryota</taxon>
        <taxon>Metazoa</taxon>
        <taxon>Ecdysozoa</taxon>
        <taxon>Nematoda</taxon>
        <taxon>Enoplea</taxon>
        <taxon>Dorylaimia</taxon>
        <taxon>Mermithida</taxon>
        <taxon>Mermithoidea</taxon>
        <taxon>Mermithidae</taxon>
        <taxon>Romanomermis</taxon>
    </lineage>
</organism>
<dbReference type="Proteomes" id="UP000887565">
    <property type="component" value="Unplaced"/>
</dbReference>
<dbReference type="AlphaFoldDB" id="A0A915IXJ4"/>
<dbReference type="WBParaSite" id="nRc.2.0.1.t18916-RA">
    <property type="protein sequence ID" value="nRc.2.0.1.t18916-RA"/>
    <property type="gene ID" value="nRc.2.0.1.g18916"/>
</dbReference>
<name>A0A915IXJ4_ROMCU</name>
<evidence type="ECO:0000313" key="1">
    <source>
        <dbReference type="Proteomes" id="UP000887565"/>
    </source>
</evidence>
<sequence length="102" mass="10446">MDVEAVGGNKAVLTTVVVGANVQAVGGSDVVVGGSDAAVEVACSMSIGGAGRYPLTVSLVQSVLAANQRPKLVQFHREFSLEYKYHASPCGEAMRSPAVVLV</sequence>
<keyword evidence="1" id="KW-1185">Reference proteome</keyword>
<evidence type="ECO:0000313" key="2">
    <source>
        <dbReference type="WBParaSite" id="nRc.2.0.1.t18916-RA"/>
    </source>
</evidence>
<protein>
    <submittedName>
        <fullName evidence="2">Uncharacterized protein</fullName>
    </submittedName>
</protein>
<accession>A0A915IXJ4</accession>